<keyword evidence="3" id="KW-1185">Reference proteome</keyword>
<evidence type="ECO:0000313" key="3">
    <source>
        <dbReference type="Proteomes" id="UP001432222"/>
    </source>
</evidence>
<feature type="domain" description="DUF397" evidence="1">
    <location>
        <begin position="11"/>
        <end position="63"/>
    </location>
</feature>
<name>A0ABZ1UBU9_9ACTN</name>
<gene>
    <name evidence="2" type="ORF">OHA16_00740</name>
</gene>
<evidence type="ECO:0000259" key="1">
    <source>
        <dbReference type="Pfam" id="PF04149"/>
    </source>
</evidence>
<protein>
    <submittedName>
        <fullName evidence="2">DUF397 domain-containing protein</fullName>
    </submittedName>
</protein>
<organism evidence="2 3">
    <name type="scientific">Kitasatospora purpeofusca</name>
    <dbReference type="NCBI Taxonomy" id="67352"/>
    <lineage>
        <taxon>Bacteria</taxon>
        <taxon>Bacillati</taxon>
        <taxon>Actinomycetota</taxon>
        <taxon>Actinomycetes</taxon>
        <taxon>Kitasatosporales</taxon>
        <taxon>Streptomycetaceae</taxon>
        <taxon>Kitasatospora</taxon>
    </lineage>
</organism>
<dbReference type="InterPro" id="IPR007278">
    <property type="entry name" value="DUF397"/>
</dbReference>
<accession>A0ABZ1UBU9</accession>
<dbReference type="Pfam" id="PF04149">
    <property type="entry name" value="DUF397"/>
    <property type="match status" value="1"/>
</dbReference>
<proteinExistence type="predicted"/>
<dbReference type="EMBL" id="CP108110">
    <property type="protein sequence ID" value="WUQ88608.1"/>
    <property type="molecule type" value="Genomic_DNA"/>
</dbReference>
<sequence length="72" mass="7578">MPADVIEATDGWQKARASQGTGACVELRKLDDGQVALRNSRFPSGPALVLTAPEIAALLNGVKNGEFDRLAV</sequence>
<evidence type="ECO:0000313" key="2">
    <source>
        <dbReference type="EMBL" id="WUQ88608.1"/>
    </source>
</evidence>
<dbReference type="Proteomes" id="UP001432222">
    <property type="component" value="Chromosome"/>
</dbReference>
<reference evidence="2" key="1">
    <citation type="submission" date="2022-10" db="EMBL/GenBank/DDBJ databases">
        <title>The complete genomes of actinobacterial strains from the NBC collection.</title>
        <authorList>
            <person name="Joergensen T.S."/>
            <person name="Alvarez Arevalo M."/>
            <person name="Sterndorff E.B."/>
            <person name="Faurdal D."/>
            <person name="Vuksanovic O."/>
            <person name="Mourched A.-S."/>
            <person name="Charusanti P."/>
            <person name="Shaw S."/>
            <person name="Blin K."/>
            <person name="Weber T."/>
        </authorList>
    </citation>
    <scope>NUCLEOTIDE SEQUENCE</scope>
    <source>
        <strain evidence="2">NBC_00222</strain>
    </source>
</reference>